<dbReference type="Gene3D" id="1.25.40.20">
    <property type="entry name" value="Ankyrin repeat-containing domain"/>
    <property type="match status" value="1"/>
</dbReference>
<feature type="repeat" description="ANK" evidence="3">
    <location>
        <begin position="169"/>
        <end position="206"/>
    </location>
</feature>
<dbReference type="Proteomes" id="UP000626109">
    <property type="component" value="Unassembled WGS sequence"/>
</dbReference>
<feature type="compositionally biased region" description="Basic and acidic residues" evidence="5">
    <location>
        <begin position="1313"/>
        <end position="1324"/>
    </location>
</feature>
<proteinExistence type="predicted"/>
<name>A0A813KCE5_POLGL</name>
<evidence type="ECO:0000256" key="4">
    <source>
        <dbReference type="SAM" id="Coils"/>
    </source>
</evidence>
<feature type="region of interest" description="Disordered" evidence="5">
    <location>
        <begin position="806"/>
        <end position="848"/>
    </location>
</feature>
<dbReference type="PANTHER" id="PTHR24180:SF57">
    <property type="entry name" value="ANKYRIN REPEAT DOMAIN-CONTAINING PROTEIN 39"/>
    <property type="match status" value="1"/>
</dbReference>
<evidence type="ECO:0000313" key="6">
    <source>
        <dbReference type="EMBL" id="CAE8698663.1"/>
    </source>
</evidence>
<dbReference type="PROSITE" id="PS50088">
    <property type="entry name" value="ANK_REPEAT"/>
    <property type="match status" value="2"/>
</dbReference>
<evidence type="ECO:0000256" key="2">
    <source>
        <dbReference type="ARBA" id="ARBA00023043"/>
    </source>
</evidence>
<feature type="repeat" description="ANK" evidence="3">
    <location>
        <begin position="136"/>
        <end position="168"/>
    </location>
</feature>
<keyword evidence="4" id="KW-0175">Coiled coil</keyword>
<feature type="compositionally biased region" description="Basic and acidic residues" evidence="5">
    <location>
        <begin position="1137"/>
        <end position="1157"/>
    </location>
</feature>
<feature type="region of interest" description="Disordered" evidence="5">
    <location>
        <begin position="1474"/>
        <end position="1507"/>
    </location>
</feature>
<dbReference type="SUPFAM" id="SSF48403">
    <property type="entry name" value="Ankyrin repeat"/>
    <property type="match status" value="1"/>
</dbReference>
<evidence type="ECO:0000256" key="5">
    <source>
        <dbReference type="SAM" id="MobiDB-lite"/>
    </source>
</evidence>
<feature type="region of interest" description="Disordered" evidence="5">
    <location>
        <begin position="1313"/>
        <end position="1348"/>
    </location>
</feature>
<dbReference type="Pfam" id="PF12796">
    <property type="entry name" value="Ank_2"/>
    <property type="match status" value="1"/>
</dbReference>
<reference evidence="6" key="1">
    <citation type="submission" date="2021-02" db="EMBL/GenBank/DDBJ databases">
        <authorList>
            <person name="Dougan E. K."/>
            <person name="Rhodes N."/>
            <person name="Thang M."/>
            <person name="Chan C."/>
        </authorList>
    </citation>
    <scope>NUCLEOTIDE SEQUENCE</scope>
</reference>
<sequence length="1507" mass="169730">MERDPFDTCCMLDFPANISEHLLGHLLEVYSCIWQRQRTSHGRCVLRPRGSVINLSLSFWELGVLEGSPSLRCCGCCCCLFVVVVVVCLFVCCCCCGCGSTDRMANIWTAAGDGDIQRVEELISSGPMTPTTADDNGYTPIHAAASWGHHALLEALLAREAAANVRDGDGDTPLHHLVHSELSLAEMRPVMELLLRHGADPRLRNNEGQTCLDAARDAARAEEAIENGEDEEGGLDVNETEFAKLLRTDWDVLLRKAGAAGSGAPGDHAEVLSPTLPPEGVEWANRWAELENAFVALEAERDLLKTEVGQLRRQKVDQTVSDLSNSAKAALIDSKELKELRAELDEARRQADARLGEVVVERDRSAKLSEELQKRTAALSTMSTDKLSLQYEKNRSDAELLPIKEARDRLQLEKDEAERLTEELRAELVAVTEERTKFYNEKLDNRRELSQALEAAKADAAFYQKEAREARELQNVERQQAAEIDRKLKEKIEEFAGERASLEEKLHNRKEQLDRMSSLKDSAQEQLAEAHKSKEAAEKAKAKAGDDAKDLKVRVSDLEDKLTTVENEHEDLLRQRLPGASSGLLPEGFGSLAELVREATSAREEALRERQSREHLQEVLQEVEREVRARYPALMGQREEAERLRRLSAQLTQQNEGLLVQTQELETKNHTAEARVRKAERSEHILEAHARDIAKQLAILVHENRRLSGSSPTVASGLSDLEALEADRRAFRTVQDLVEQNEALKKSVARLSGECETEAQRELQESREEFAQQEEAVKKHLSDKAEQIKALADTVKRVTQERDELQRAMKKLQASESEMQPAASAGAAPNAASGVSSGKSGSASGGTSVAGRDIALLRDQLTAVREEFAKCSERLYAEVKELRTSELKARQELATTKGQLDFEMRRKGDLEVSLQQAEKKLQELKTQLKRHEDRVVALEDSRRKEESAGRDLEAALGQAKRDKSHVDMQLKVERSKVSDLERSNTTLLAEKTSHGQLIVDLQARMSQESEAYREMKKDLEAGYKREEVLLREQLELSQKRQEDFSRTIEELSAARAAREAEAIEAKARVQQLEVSAAKLEEKLTQSSQEIHELREAGAARPRRGSDVAAEAKSQLERSQASWERGGEGTASSPADLARLEKQLRHFEEREKEHDKSSEIWQTLLAQHEADLKTAREEAARLQSELDEFKGLQATKAQESEKARGQQSELEAKLVALGAESRDLRGQLDSKEAEVVAARLEGEQKAREAGEKLEATQRANAGARDEEIQWERQYRDVLGLHARDAKELDILRERLTEVERHSAEINRQRLDLEGEAERARAERSDQLQSLQKRLEQAEQHAKALGDENHRYQEHLLTLSDSRLHGESGLTGDAAAAAEATQQRIAAELRKAREINELQRRSLEMDKEHWQREAKALRVEAQELRERLDREQREVLRLQAETRLEQRAVAKLGQLELLEDEKRRLEAEVKSFESRLDDISKETEDKRSQAEPLEKTLSGLKEQLEESER</sequence>
<dbReference type="SMART" id="SM00248">
    <property type="entry name" value="ANK"/>
    <property type="match status" value="2"/>
</dbReference>
<dbReference type="InterPro" id="IPR036770">
    <property type="entry name" value="Ankyrin_rpt-contain_sf"/>
</dbReference>
<feature type="compositionally biased region" description="Basic and acidic residues" evidence="5">
    <location>
        <begin position="1331"/>
        <end position="1348"/>
    </location>
</feature>
<keyword evidence="2 3" id="KW-0040">ANK repeat</keyword>
<feature type="compositionally biased region" description="Low complexity" evidence="5">
    <location>
        <begin position="822"/>
        <end position="848"/>
    </location>
</feature>
<evidence type="ECO:0000256" key="1">
    <source>
        <dbReference type="ARBA" id="ARBA00022737"/>
    </source>
</evidence>
<feature type="compositionally biased region" description="Basic and acidic residues" evidence="5">
    <location>
        <begin position="1083"/>
        <end position="1097"/>
    </location>
</feature>
<dbReference type="InterPro" id="IPR002110">
    <property type="entry name" value="Ankyrin_rpt"/>
</dbReference>
<protein>
    <recommendedName>
        <fullName evidence="8">Ankyrin repeat domain-containing protein</fullName>
    </recommendedName>
</protein>
<feature type="region of interest" description="Disordered" evidence="5">
    <location>
        <begin position="1083"/>
        <end position="1159"/>
    </location>
</feature>
<dbReference type="PROSITE" id="PS50297">
    <property type="entry name" value="ANK_REP_REGION"/>
    <property type="match status" value="2"/>
</dbReference>
<evidence type="ECO:0000256" key="3">
    <source>
        <dbReference type="PROSITE-ProRule" id="PRU00023"/>
    </source>
</evidence>
<feature type="region of interest" description="Disordered" evidence="5">
    <location>
        <begin position="940"/>
        <end position="966"/>
    </location>
</feature>
<dbReference type="EMBL" id="CAJNNW010029029">
    <property type="protein sequence ID" value="CAE8698663.1"/>
    <property type="molecule type" value="Genomic_DNA"/>
</dbReference>
<keyword evidence="1" id="KW-0677">Repeat</keyword>
<gene>
    <name evidence="6" type="ORF">PGLA2088_LOCUS30835</name>
</gene>
<dbReference type="InterPro" id="IPR051637">
    <property type="entry name" value="Ank_repeat_dom-contain_49"/>
</dbReference>
<feature type="region of interest" description="Disordered" evidence="5">
    <location>
        <begin position="515"/>
        <end position="545"/>
    </location>
</feature>
<evidence type="ECO:0008006" key="8">
    <source>
        <dbReference type="Google" id="ProtNLM"/>
    </source>
</evidence>
<feature type="coiled-coil region" evidence="4">
    <location>
        <begin position="606"/>
        <end position="682"/>
    </location>
</feature>
<evidence type="ECO:0000313" key="7">
    <source>
        <dbReference type="Proteomes" id="UP000626109"/>
    </source>
</evidence>
<dbReference type="PRINTS" id="PR01415">
    <property type="entry name" value="ANKYRIN"/>
</dbReference>
<feature type="non-terminal residue" evidence="6">
    <location>
        <position position="1507"/>
    </location>
</feature>
<feature type="compositionally biased region" description="Basic and acidic residues" evidence="5">
    <location>
        <begin position="528"/>
        <end position="545"/>
    </location>
</feature>
<dbReference type="PANTHER" id="PTHR24180">
    <property type="entry name" value="CYCLIN-DEPENDENT KINASE INHIBITOR 2C-RELATED"/>
    <property type="match status" value="1"/>
</dbReference>
<feature type="compositionally biased region" description="Basic and acidic residues" evidence="5">
    <location>
        <begin position="1474"/>
        <end position="1492"/>
    </location>
</feature>
<comment type="caution">
    <text evidence="6">The sequence shown here is derived from an EMBL/GenBank/DDBJ whole genome shotgun (WGS) entry which is preliminary data.</text>
</comment>
<organism evidence="6 7">
    <name type="scientific">Polarella glacialis</name>
    <name type="common">Dinoflagellate</name>
    <dbReference type="NCBI Taxonomy" id="89957"/>
    <lineage>
        <taxon>Eukaryota</taxon>
        <taxon>Sar</taxon>
        <taxon>Alveolata</taxon>
        <taxon>Dinophyceae</taxon>
        <taxon>Suessiales</taxon>
        <taxon>Suessiaceae</taxon>
        <taxon>Polarella</taxon>
    </lineage>
</organism>
<accession>A0A813KCE5</accession>
<feature type="coiled-coil region" evidence="4">
    <location>
        <begin position="287"/>
        <end position="357"/>
    </location>
</feature>